<gene>
    <name evidence="2" type="ORF">V8G54_032906</name>
</gene>
<dbReference type="PANTHER" id="PTHR31694:SF12">
    <property type="entry name" value="DESICCATION-LIKE PROTEIN"/>
    <property type="match status" value="1"/>
</dbReference>
<dbReference type="Pfam" id="PF13668">
    <property type="entry name" value="Ferritin_2"/>
    <property type="match status" value="1"/>
</dbReference>
<evidence type="ECO:0000256" key="1">
    <source>
        <dbReference type="SAM" id="Phobius"/>
    </source>
</evidence>
<reference evidence="2 3" key="1">
    <citation type="journal article" date="2023" name="Life. Sci Alliance">
        <title>Evolutionary insights into 3D genome organization and epigenetic landscape of Vigna mungo.</title>
        <authorList>
            <person name="Junaid A."/>
            <person name="Singh B."/>
            <person name="Bhatia S."/>
        </authorList>
    </citation>
    <scope>NUCLEOTIDE SEQUENCE [LARGE SCALE GENOMIC DNA]</scope>
    <source>
        <strain evidence="2">Urdbean</strain>
    </source>
</reference>
<evidence type="ECO:0000313" key="3">
    <source>
        <dbReference type="Proteomes" id="UP001374535"/>
    </source>
</evidence>
<organism evidence="2 3">
    <name type="scientific">Vigna mungo</name>
    <name type="common">Black gram</name>
    <name type="synonym">Phaseolus mungo</name>
    <dbReference type="NCBI Taxonomy" id="3915"/>
    <lineage>
        <taxon>Eukaryota</taxon>
        <taxon>Viridiplantae</taxon>
        <taxon>Streptophyta</taxon>
        <taxon>Embryophyta</taxon>
        <taxon>Tracheophyta</taxon>
        <taxon>Spermatophyta</taxon>
        <taxon>Magnoliopsida</taxon>
        <taxon>eudicotyledons</taxon>
        <taxon>Gunneridae</taxon>
        <taxon>Pentapetalae</taxon>
        <taxon>rosids</taxon>
        <taxon>fabids</taxon>
        <taxon>Fabales</taxon>
        <taxon>Fabaceae</taxon>
        <taxon>Papilionoideae</taxon>
        <taxon>50 kb inversion clade</taxon>
        <taxon>NPAAA clade</taxon>
        <taxon>indigoferoid/millettioid clade</taxon>
        <taxon>Phaseoleae</taxon>
        <taxon>Vigna</taxon>
    </lineage>
</organism>
<keyword evidence="1" id="KW-0812">Transmembrane</keyword>
<keyword evidence="1" id="KW-0472">Membrane</keyword>
<sequence>MQRKGLYKGVWIISICIIILKKRKKPEMAPRTSRVRVFFAVLVAFLVLPLFFPECSSSSVLIARASAPKSDVDLLEFPLNLEYLEAEFFLFGALGYGLDVFAPELAGGGPPPIGAKAANLDNFFKDVILQFGLQEVGHLRAIKNTVKGFPRPLLDLSPSSFAKVMDNAVGRTLSPPFDPYANSINFLLASYVIPYVGLTGYVGANPKLQNATSRKLVAGLLGVESGQDAVIRAFLYERKRQLVHPYGLSVGELTDRISSLRNKLGKEGLKDEGLVVGKEYGAEKEVNGNILAGDRDSLAYSRTPEEILRIIYGTGDEHVPGGFYPKGASGRIATLYLKHSI</sequence>
<dbReference type="AlphaFoldDB" id="A0AAQ3MN12"/>
<dbReference type="InterPro" id="IPR052965">
    <property type="entry name" value="Pigment-catalase-like"/>
</dbReference>
<name>A0AAQ3MN12_VIGMU</name>
<protein>
    <recommendedName>
        <fullName evidence="4">Desiccation-related protein PCC13-62</fullName>
    </recommendedName>
</protein>
<feature type="transmembrane region" description="Helical" evidence="1">
    <location>
        <begin position="35"/>
        <end position="52"/>
    </location>
</feature>
<keyword evidence="1" id="KW-1133">Transmembrane helix</keyword>
<evidence type="ECO:0008006" key="4">
    <source>
        <dbReference type="Google" id="ProtNLM"/>
    </source>
</evidence>
<dbReference type="PANTHER" id="PTHR31694">
    <property type="entry name" value="DESICCATION-LIKE PROTEIN"/>
    <property type="match status" value="1"/>
</dbReference>
<dbReference type="EMBL" id="CP144691">
    <property type="protein sequence ID" value="WVY93818.1"/>
    <property type="molecule type" value="Genomic_DNA"/>
</dbReference>
<keyword evidence="3" id="KW-1185">Reference proteome</keyword>
<dbReference type="Proteomes" id="UP001374535">
    <property type="component" value="Chromosome 10"/>
</dbReference>
<evidence type="ECO:0000313" key="2">
    <source>
        <dbReference type="EMBL" id="WVY93818.1"/>
    </source>
</evidence>
<accession>A0AAQ3MN12</accession>
<proteinExistence type="predicted"/>